<organism evidence="1 2">
    <name type="scientific">Xanthobacter flavus</name>
    <dbReference type="NCBI Taxonomy" id="281"/>
    <lineage>
        <taxon>Bacteria</taxon>
        <taxon>Pseudomonadati</taxon>
        <taxon>Pseudomonadota</taxon>
        <taxon>Alphaproteobacteria</taxon>
        <taxon>Hyphomicrobiales</taxon>
        <taxon>Xanthobacteraceae</taxon>
        <taxon>Xanthobacter</taxon>
    </lineage>
</organism>
<sequence length="75" mass="8394">MMAEITNELLIEVPKSIPRDAAPGRRAMKAREEVIARCDPRQAVGQDMNTIYGMHAGRDARLARIERRLGLVGIH</sequence>
<name>A0A9W6FJM4_XANFL</name>
<gene>
    <name evidence="1" type="ORF">XFLAVUS301_20690</name>
</gene>
<proteinExistence type="predicted"/>
<reference evidence="1" key="1">
    <citation type="submission" date="2022-12" db="EMBL/GenBank/DDBJ databases">
        <title>Reference genome sequencing for broad-spectrum identification of bacterial and archaeal isolates by mass spectrometry.</title>
        <authorList>
            <person name="Sekiguchi Y."/>
            <person name="Tourlousse D.M."/>
        </authorList>
    </citation>
    <scope>NUCLEOTIDE SEQUENCE</scope>
    <source>
        <strain evidence="1">301</strain>
    </source>
</reference>
<dbReference type="AlphaFoldDB" id="A0A9W6FJM4"/>
<dbReference type="RefSeq" id="WP_281807405.1">
    <property type="nucleotide sequence ID" value="NZ_BSDO01000002.1"/>
</dbReference>
<protein>
    <submittedName>
        <fullName evidence="1">Uncharacterized protein</fullName>
    </submittedName>
</protein>
<dbReference type="Proteomes" id="UP001144397">
    <property type="component" value="Unassembled WGS sequence"/>
</dbReference>
<dbReference type="EMBL" id="BSDO01000002">
    <property type="protein sequence ID" value="GLI22395.1"/>
    <property type="molecule type" value="Genomic_DNA"/>
</dbReference>
<comment type="caution">
    <text evidence="1">The sequence shown here is derived from an EMBL/GenBank/DDBJ whole genome shotgun (WGS) entry which is preliminary data.</text>
</comment>
<dbReference type="GeneID" id="95762860"/>
<evidence type="ECO:0000313" key="2">
    <source>
        <dbReference type="Proteomes" id="UP001144397"/>
    </source>
</evidence>
<accession>A0A9W6FJM4</accession>
<evidence type="ECO:0000313" key="1">
    <source>
        <dbReference type="EMBL" id="GLI22395.1"/>
    </source>
</evidence>